<protein>
    <submittedName>
        <fullName evidence="1">Uncharacterized protein</fullName>
    </submittedName>
</protein>
<dbReference type="HOGENOM" id="CLU_2554991_0_0_3"/>
<dbReference type="Proteomes" id="UP000010367">
    <property type="component" value="Chromosome"/>
</dbReference>
<evidence type="ECO:0000313" key="2">
    <source>
        <dbReference type="Proteomes" id="UP000010367"/>
    </source>
</evidence>
<evidence type="ECO:0000313" key="1">
    <source>
        <dbReference type="EMBL" id="AFY82883.1"/>
    </source>
</evidence>
<dbReference type="KEGG" id="oac:Oscil6304_3309"/>
<keyword evidence="2" id="KW-1185">Reference proteome</keyword>
<reference evidence="1 2" key="1">
    <citation type="submission" date="2012-06" db="EMBL/GenBank/DDBJ databases">
        <title>Finished chromosome of genome of Oscillatoria acuminata PCC 6304.</title>
        <authorList>
            <consortium name="US DOE Joint Genome Institute"/>
            <person name="Gugger M."/>
            <person name="Coursin T."/>
            <person name="Rippka R."/>
            <person name="Tandeau De Marsac N."/>
            <person name="Huntemann M."/>
            <person name="Wei C.-L."/>
            <person name="Han J."/>
            <person name="Detter J.C."/>
            <person name="Han C."/>
            <person name="Tapia R."/>
            <person name="Davenport K."/>
            <person name="Daligault H."/>
            <person name="Erkkila T."/>
            <person name="Gu W."/>
            <person name="Munk A.C.C."/>
            <person name="Teshima H."/>
            <person name="Xu Y."/>
            <person name="Chain P."/>
            <person name="Chen A."/>
            <person name="Krypides N."/>
            <person name="Mavromatis K."/>
            <person name="Markowitz V."/>
            <person name="Szeto E."/>
            <person name="Ivanova N."/>
            <person name="Mikhailova N."/>
            <person name="Ovchinnikova G."/>
            <person name="Pagani I."/>
            <person name="Pati A."/>
            <person name="Goodwin L."/>
            <person name="Peters L."/>
            <person name="Pitluck S."/>
            <person name="Woyke T."/>
            <person name="Kerfeld C."/>
        </authorList>
    </citation>
    <scope>NUCLEOTIDE SEQUENCE [LARGE SCALE GENOMIC DNA]</scope>
    <source>
        <strain evidence="1 2">PCC 6304</strain>
    </source>
</reference>
<gene>
    <name evidence="1" type="ORF">Oscil6304_3309</name>
</gene>
<name>K9TKG2_9CYAN</name>
<dbReference type="InParanoid" id="K9TKG2"/>
<dbReference type="AlphaFoldDB" id="K9TKG2"/>
<organism evidence="1 2">
    <name type="scientific">Oscillatoria acuminata PCC 6304</name>
    <dbReference type="NCBI Taxonomy" id="56110"/>
    <lineage>
        <taxon>Bacteria</taxon>
        <taxon>Bacillati</taxon>
        <taxon>Cyanobacteriota</taxon>
        <taxon>Cyanophyceae</taxon>
        <taxon>Oscillatoriophycideae</taxon>
        <taxon>Oscillatoriales</taxon>
        <taxon>Oscillatoriaceae</taxon>
        <taxon>Oscillatoria</taxon>
    </lineage>
</organism>
<sequence>MGKYGKNMGKPTGSFSPKKQAILTMLLPKSMQNMDMGKYPSMKMMEVLHFWVNLRILVARFADFSGLAMMAGSLFEMAPLAN</sequence>
<dbReference type="EMBL" id="CP003607">
    <property type="protein sequence ID" value="AFY82883.1"/>
    <property type="molecule type" value="Genomic_DNA"/>
</dbReference>
<accession>K9TKG2</accession>
<proteinExistence type="predicted"/>